<feature type="compositionally biased region" description="Polar residues" evidence="2">
    <location>
        <begin position="7"/>
        <end position="22"/>
    </location>
</feature>
<dbReference type="EMBL" id="MU167406">
    <property type="protein sequence ID" value="KAG0141020.1"/>
    <property type="molecule type" value="Genomic_DNA"/>
</dbReference>
<comment type="similarity">
    <text evidence="1">Belongs to the PPC synthetase family.</text>
</comment>
<dbReference type="InterPro" id="IPR035929">
    <property type="entry name" value="CoaB-like_sf"/>
</dbReference>
<dbReference type="PANTHER" id="PTHR12290">
    <property type="entry name" value="CORNICHON-RELATED"/>
    <property type="match status" value="1"/>
</dbReference>
<accession>A0A9P6NBZ7</accession>
<evidence type="ECO:0000256" key="2">
    <source>
        <dbReference type="SAM" id="MobiDB-lite"/>
    </source>
</evidence>
<protein>
    <recommendedName>
        <fullName evidence="3">DNA/pantothenate metabolism flavoprotein C-terminal domain-containing protein</fullName>
    </recommendedName>
</protein>
<organism evidence="4 5">
    <name type="scientific">Cronartium quercuum f. sp. fusiforme G11</name>
    <dbReference type="NCBI Taxonomy" id="708437"/>
    <lineage>
        <taxon>Eukaryota</taxon>
        <taxon>Fungi</taxon>
        <taxon>Dikarya</taxon>
        <taxon>Basidiomycota</taxon>
        <taxon>Pucciniomycotina</taxon>
        <taxon>Pucciniomycetes</taxon>
        <taxon>Pucciniales</taxon>
        <taxon>Coleosporiaceae</taxon>
        <taxon>Cronartium</taxon>
    </lineage>
</organism>
<dbReference type="GO" id="GO:0015937">
    <property type="term" value="P:coenzyme A biosynthetic process"/>
    <property type="evidence" value="ECO:0007669"/>
    <property type="project" value="UniProtKB-ARBA"/>
</dbReference>
<dbReference type="Proteomes" id="UP000886653">
    <property type="component" value="Unassembled WGS sequence"/>
</dbReference>
<reference evidence="4" key="1">
    <citation type="submission" date="2013-11" db="EMBL/GenBank/DDBJ databases">
        <title>Genome sequence of the fusiform rust pathogen reveals effectors for host alternation and coevolution with pine.</title>
        <authorList>
            <consortium name="DOE Joint Genome Institute"/>
            <person name="Smith K."/>
            <person name="Pendleton A."/>
            <person name="Kubisiak T."/>
            <person name="Anderson C."/>
            <person name="Salamov A."/>
            <person name="Aerts A."/>
            <person name="Riley R."/>
            <person name="Clum A."/>
            <person name="Lindquist E."/>
            <person name="Ence D."/>
            <person name="Campbell M."/>
            <person name="Kronenberg Z."/>
            <person name="Feau N."/>
            <person name="Dhillon B."/>
            <person name="Hamelin R."/>
            <person name="Burleigh J."/>
            <person name="Smith J."/>
            <person name="Yandell M."/>
            <person name="Nelson C."/>
            <person name="Grigoriev I."/>
            <person name="Davis J."/>
        </authorList>
    </citation>
    <scope>NUCLEOTIDE SEQUENCE</scope>
    <source>
        <strain evidence="4">G11</strain>
    </source>
</reference>
<evidence type="ECO:0000256" key="1">
    <source>
        <dbReference type="ARBA" id="ARBA00005703"/>
    </source>
</evidence>
<keyword evidence="5" id="KW-1185">Reference proteome</keyword>
<dbReference type="SUPFAM" id="SSF102645">
    <property type="entry name" value="CoaB-like"/>
    <property type="match status" value="1"/>
</dbReference>
<name>A0A9P6NBZ7_9BASI</name>
<evidence type="ECO:0000313" key="4">
    <source>
        <dbReference type="EMBL" id="KAG0141020.1"/>
    </source>
</evidence>
<comment type="caution">
    <text evidence="4">The sequence shown here is derived from an EMBL/GenBank/DDBJ whole genome shotgun (WGS) entry which is preliminary data.</text>
</comment>
<evidence type="ECO:0000259" key="3">
    <source>
        <dbReference type="Pfam" id="PF04127"/>
    </source>
</evidence>
<feature type="region of interest" description="Disordered" evidence="2">
    <location>
        <begin position="1"/>
        <end position="22"/>
    </location>
</feature>
<feature type="domain" description="DNA/pantothenate metabolism flavoprotein C-terminal" evidence="3">
    <location>
        <begin position="213"/>
        <end position="306"/>
    </location>
</feature>
<dbReference type="InterPro" id="IPR007085">
    <property type="entry name" value="DNA/pantothenate-metab_flavo_C"/>
</dbReference>
<sequence>MPEAMPSTFSSEHYFKTQSSPPKLSEEIDRVRDFILEHVHQKRRIVLITKQKSGGTTVPLEHNVVRFLDNFSAGTRGSASAEYFLRTNRYAVIFLYRSHSLQPFSRRYSHSTHPFLDLLHLPNELGQKPSSGEPLFGPLPPAPLEVPSGPATISVPDGELRPLAAVLRAYHTVRAQNLLHTISFVTVNEYLWLLRAVARVMGEPSIGLGRSALLYLAAAVSDFFIPEQKLSEHKIQSRKGSLVLEMDAVPKVLKDLAQEWSNQAYTVSFKLETDETLLIPKARAALERYGHQLVIANELHTRKHQVLFVERTGEVETVALPESTNVPIVGTNPGVTGTEEVEIEDQIVERLVKRHDQWIVLG</sequence>
<dbReference type="Pfam" id="PF04127">
    <property type="entry name" value="DFP"/>
    <property type="match status" value="1"/>
</dbReference>
<proteinExistence type="inferred from homology"/>
<dbReference type="Gene3D" id="3.40.50.10300">
    <property type="entry name" value="CoaB-like"/>
    <property type="match status" value="1"/>
</dbReference>
<dbReference type="GO" id="GO:0003824">
    <property type="term" value="F:catalytic activity"/>
    <property type="evidence" value="ECO:0007669"/>
    <property type="project" value="UniProtKB-ARBA"/>
</dbReference>
<dbReference type="AlphaFoldDB" id="A0A9P6NBZ7"/>
<dbReference type="OrthoDB" id="70224at2759"/>
<gene>
    <name evidence="4" type="ORF">CROQUDRAFT_136371</name>
</gene>
<evidence type="ECO:0000313" key="5">
    <source>
        <dbReference type="Proteomes" id="UP000886653"/>
    </source>
</evidence>